<sequence>MRAPGCGGGPLRVRLWPIVIAFTVLGAVVEVTCKADGEKEIVAYGKTKINGKFEITVDGLKYSKYGGAKACVAKIHMAPNGTKCNIPTNLHGGLKGAELKVKSKNDYEVLFISTIIKAPDLKEKFEK</sequence>
<keyword evidence="2" id="KW-1185">Reference proteome</keyword>
<evidence type="ECO:0000313" key="2">
    <source>
        <dbReference type="Proteomes" id="UP001056120"/>
    </source>
</evidence>
<organism evidence="1 2">
    <name type="scientific">Smallanthus sonchifolius</name>
    <dbReference type="NCBI Taxonomy" id="185202"/>
    <lineage>
        <taxon>Eukaryota</taxon>
        <taxon>Viridiplantae</taxon>
        <taxon>Streptophyta</taxon>
        <taxon>Embryophyta</taxon>
        <taxon>Tracheophyta</taxon>
        <taxon>Spermatophyta</taxon>
        <taxon>Magnoliopsida</taxon>
        <taxon>eudicotyledons</taxon>
        <taxon>Gunneridae</taxon>
        <taxon>Pentapetalae</taxon>
        <taxon>asterids</taxon>
        <taxon>campanulids</taxon>
        <taxon>Asterales</taxon>
        <taxon>Asteraceae</taxon>
        <taxon>Asteroideae</taxon>
        <taxon>Heliantheae alliance</taxon>
        <taxon>Millerieae</taxon>
        <taxon>Smallanthus</taxon>
    </lineage>
</organism>
<name>A0ACB9HGJ9_9ASTR</name>
<accession>A0ACB9HGJ9</accession>
<evidence type="ECO:0000313" key="1">
    <source>
        <dbReference type="EMBL" id="KAI3794869.1"/>
    </source>
</evidence>
<reference evidence="1 2" key="2">
    <citation type="journal article" date="2022" name="Mol. Ecol. Resour.">
        <title>The genomes of chicory, endive, great burdock and yacon provide insights into Asteraceae paleo-polyploidization history and plant inulin production.</title>
        <authorList>
            <person name="Fan W."/>
            <person name="Wang S."/>
            <person name="Wang H."/>
            <person name="Wang A."/>
            <person name="Jiang F."/>
            <person name="Liu H."/>
            <person name="Zhao H."/>
            <person name="Xu D."/>
            <person name="Zhang Y."/>
        </authorList>
    </citation>
    <scope>NUCLEOTIDE SEQUENCE [LARGE SCALE GENOMIC DNA]</scope>
    <source>
        <strain evidence="2">cv. Yunnan</strain>
        <tissue evidence="1">Leaves</tissue>
    </source>
</reference>
<dbReference type="Proteomes" id="UP001056120">
    <property type="component" value="Linkage Group LG12"/>
</dbReference>
<comment type="caution">
    <text evidence="1">The sequence shown here is derived from an EMBL/GenBank/DDBJ whole genome shotgun (WGS) entry which is preliminary data.</text>
</comment>
<dbReference type="EMBL" id="CM042029">
    <property type="protein sequence ID" value="KAI3794869.1"/>
    <property type="molecule type" value="Genomic_DNA"/>
</dbReference>
<proteinExistence type="predicted"/>
<protein>
    <submittedName>
        <fullName evidence="1">Uncharacterized protein</fullName>
    </submittedName>
</protein>
<gene>
    <name evidence="1" type="ORF">L1987_37509</name>
</gene>
<reference evidence="2" key="1">
    <citation type="journal article" date="2022" name="Mol. Ecol. Resour.">
        <title>The genomes of chicory, endive, great burdock and yacon provide insights into Asteraceae palaeo-polyploidization history and plant inulin production.</title>
        <authorList>
            <person name="Fan W."/>
            <person name="Wang S."/>
            <person name="Wang H."/>
            <person name="Wang A."/>
            <person name="Jiang F."/>
            <person name="Liu H."/>
            <person name="Zhao H."/>
            <person name="Xu D."/>
            <person name="Zhang Y."/>
        </authorList>
    </citation>
    <scope>NUCLEOTIDE SEQUENCE [LARGE SCALE GENOMIC DNA]</scope>
    <source>
        <strain evidence="2">cv. Yunnan</strain>
    </source>
</reference>